<proteinExistence type="predicted"/>
<protein>
    <submittedName>
        <fullName evidence="1">Uncharacterized protein</fullName>
    </submittedName>
</protein>
<keyword evidence="2" id="KW-1185">Reference proteome</keyword>
<comment type="caution">
    <text evidence="1">The sequence shown here is derived from an EMBL/GenBank/DDBJ whole genome shotgun (WGS) entry which is preliminary data.</text>
</comment>
<dbReference type="Proteomes" id="UP001501509">
    <property type="component" value="Unassembled WGS sequence"/>
</dbReference>
<reference evidence="2" key="1">
    <citation type="journal article" date="2019" name="Int. J. Syst. Evol. Microbiol.">
        <title>The Global Catalogue of Microorganisms (GCM) 10K type strain sequencing project: providing services to taxonomists for standard genome sequencing and annotation.</title>
        <authorList>
            <consortium name="The Broad Institute Genomics Platform"/>
            <consortium name="The Broad Institute Genome Sequencing Center for Infectious Disease"/>
            <person name="Wu L."/>
            <person name="Ma J."/>
        </authorList>
    </citation>
    <scope>NUCLEOTIDE SEQUENCE [LARGE SCALE GENOMIC DNA]</scope>
    <source>
        <strain evidence="2">JCM 6833</strain>
    </source>
</reference>
<dbReference type="EMBL" id="BAAATD010000010">
    <property type="protein sequence ID" value="GAA2621281.1"/>
    <property type="molecule type" value="Genomic_DNA"/>
</dbReference>
<sequence>MPAAAAAEVGARVALVDVGASRAFVDLDNQVVHFQGRVVVGGQPVGGIYVYARCDGHEGMALASGADGGFRVSAGVFGAGDCSVNTGASSDYDPATVAVKVPVRRQQVRISVNGGPPRLAPGKSVTITGRVQRLGSSGWVDLREGRWLSFYEQDGRRHIGDAFKPGGTAAFTAALTSDGLGPITARFDGDQWLEPLQGQIVVRSRWLTNFAQVRPLMPEYPHYGKKMTVSARLMPMVSAKGPVAGAKLELQAGPFRGRGRWTTIRTLTTGPQGYARVSLPVNKRQSLRFLFRGSESYAPAEGSYSLVHATYQTAITKFNAGPEPVRRGKEVTLTGRLTRWTTKGGWRPIASKRISAQYRLKGTKRWRSGYCANGGAPTSANGWFRLSCDVTGDATWRVYYLTDYASPYGLVADFPARSATDYVDVR</sequence>
<evidence type="ECO:0000313" key="1">
    <source>
        <dbReference type="EMBL" id="GAA2621281.1"/>
    </source>
</evidence>
<accession>A0ABP6CM74</accession>
<organism evidence="1 2">
    <name type="scientific">Actinomadura fulvescens</name>
    <dbReference type="NCBI Taxonomy" id="46160"/>
    <lineage>
        <taxon>Bacteria</taxon>
        <taxon>Bacillati</taxon>
        <taxon>Actinomycetota</taxon>
        <taxon>Actinomycetes</taxon>
        <taxon>Streptosporangiales</taxon>
        <taxon>Thermomonosporaceae</taxon>
        <taxon>Actinomadura</taxon>
    </lineage>
</organism>
<evidence type="ECO:0000313" key="2">
    <source>
        <dbReference type="Proteomes" id="UP001501509"/>
    </source>
</evidence>
<name>A0ABP6CM74_9ACTN</name>
<gene>
    <name evidence="1" type="ORF">GCM10010411_66460</name>
</gene>